<evidence type="ECO:0000313" key="2">
    <source>
        <dbReference type="EMBL" id="CAE6450588.1"/>
    </source>
</evidence>
<sequence>MCMHCNSKQFPGNYRERYSSWTPNCLSCPVPGPQKGTILRNNYALQMPATHLQALPLMPYCPKHLRITKYKPHTRFGPTSRNPMATAAQERILHPNQPRRVKCASNTQSRSTRPAPFLHTTPRATHGSSINTSSRTRVSVIVPSYSLGLTTLLIHPGRS</sequence>
<feature type="compositionally biased region" description="Polar residues" evidence="1">
    <location>
        <begin position="122"/>
        <end position="131"/>
    </location>
</feature>
<feature type="region of interest" description="Disordered" evidence="1">
    <location>
        <begin position="98"/>
        <end position="131"/>
    </location>
</feature>
<evidence type="ECO:0000256" key="1">
    <source>
        <dbReference type="SAM" id="MobiDB-lite"/>
    </source>
</evidence>
<reference evidence="2" key="1">
    <citation type="submission" date="2021-01" db="EMBL/GenBank/DDBJ databases">
        <authorList>
            <person name="Kaushik A."/>
        </authorList>
    </citation>
    <scope>NUCLEOTIDE SEQUENCE</scope>
    <source>
        <strain evidence="2">AG4-R118</strain>
    </source>
</reference>
<dbReference type="AlphaFoldDB" id="A0A8H3B8A3"/>
<accession>A0A8H3B8A3</accession>
<organism evidence="2 3">
    <name type="scientific">Rhizoctonia solani</name>
    <dbReference type="NCBI Taxonomy" id="456999"/>
    <lineage>
        <taxon>Eukaryota</taxon>
        <taxon>Fungi</taxon>
        <taxon>Dikarya</taxon>
        <taxon>Basidiomycota</taxon>
        <taxon>Agaricomycotina</taxon>
        <taxon>Agaricomycetes</taxon>
        <taxon>Cantharellales</taxon>
        <taxon>Ceratobasidiaceae</taxon>
        <taxon>Rhizoctonia</taxon>
    </lineage>
</organism>
<name>A0A8H3B8A3_9AGAM</name>
<gene>
    <name evidence="2" type="ORF">RDB_LOCUS67970</name>
</gene>
<protein>
    <submittedName>
        <fullName evidence="2">Uncharacterized protein</fullName>
    </submittedName>
</protein>
<dbReference type="Proteomes" id="UP000663888">
    <property type="component" value="Unassembled WGS sequence"/>
</dbReference>
<comment type="caution">
    <text evidence="2">The sequence shown here is derived from an EMBL/GenBank/DDBJ whole genome shotgun (WGS) entry which is preliminary data.</text>
</comment>
<proteinExistence type="predicted"/>
<evidence type="ECO:0000313" key="3">
    <source>
        <dbReference type="Proteomes" id="UP000663888"/>
    </source>
</evidence>
<dbReference type="EMBL" id="CAJMWX010001039">
    <property type="protein sequence ID" value="CAE6450588.1"/>
    <property type="molecule type" value="Genomic_DNA"/>
</dbReference>